<dbReference type="CDD" id="cd16449">
    <property type="entry name" value="RING-HC"/>
    <property type="match status" value="1"/>
</dbReference>
<keyword evidence="8" id="KW-1185">Reference proteome</keyword>
<evidence type="ECO:0000256" key="4">
    <source>
        <dbReference type="PROSITE-ProRule" id="PRU00175"/>
    </source>
</evidence>
<dbReference type="PANTHER" id="PTHR23041">
    <property type="entry name" value="RING FINGER DOMAIN-CONTAINING"/>
    <property type="match status" value="1"/>
</dbReference>
<feature type="compositionally biased region" description="Polar residues" evidence="5">
    <location>
        <begin position="50"/>
        <end position="74"/>
    </location>
</feature>
<dbReference type="InterPro" id="IPR047134">
    <property type="entry name" value="RNF4"/>
</dbReference>
<organism evidence="7 8">
    <name type="scientific">Myxozyma melibiosi</name>
    <dbReference type="NCBI Taxonomy" id="54550"/>
    <lineage>
        <taxon>Eukaryota</taxon>
        <taxon>Fungi</taxon>
        <taxon>Dikarya</taxon>
        <taxon>Ascomycota</taxon>
        <taxon>Saccharomycotina</taxon>
        <taxon>Lipomycetes</taxon>
        <taxon>Lipomycetales</taxon>
        <taxon>Lipomycetaceae</taxon>
        <taxon>Myxozyma</taxon>
    </lineage>
</organism>
<dbReference type="InterPro" id="IPR013083">
    <property type="entry name" value="Znf_RING/FYVE/PHD"/>
</dbReference>
<evidence type="ECO:0000313" key="7">
    <source>
        <dbReference type="EMBL" id="KAK7202863.1"/>
    </source>
</evidence>
<evidence type="ECO:0000313" key="8">
    <source>
        <dbReference type="Proteomes" id="UP001498771"/>
    </source>
</evidence>
<accession>A0ABR1F1A9</accession>
<sequence>MSNSLGINAGRPTPPSDISHPPPSPHRDTPTSASPTSTDARSSHRPLPQPLTTARQSLQGAHSRSASLGSTRPSVQRLHEWAAASRSNSSSWSPARSSSAESARQIQLPPQILQADLRRRTPSVVDVDTDVSVEARNTSTAEPTRPSSSADLVDLDDEDAIQPRAKRQRFNPADIIDLDGSDSDPLFPDDSDQDDEAEDEDDNDDDNEQSAEHKEWQRKQLEKPTESSTLLSDLNCVICFDQPDVLTLTPCGHMFCMDCIWRALCTGPKVTPTGGECPICRRKVHYKKLLPLQMRLADEELDELDEVEGPQAND</sequence>
<evidence type="ECO:0000256" key="5">
    <source>
        <dbReference type="SAM" id="MobiDB-lite"/>
    </source>
</evidence>
<name>A0ABR1F1A9_9ASCO</name>
<evidence type="ECO:0000259" key="6">
    <source>
        <dbReference type="PROSITE" id="PS50089"/>
    </source>
</evidence>
<dbReference type="RefSeq" id="XP_064765896.1">
    <property type="nucleotide sequence ID" value="XM_064913691.1"/>
</dbReference>
<feature type="compositionally biased region" description="Polar residues" evidence="5">
    <location>
        <begin position="135"/>
        <end position="150"/>
    </location>
</feature>
<feature type="compositionally biased region" description="Low complexity" evidence="5">
    <location>
        <begin position="82"/>
        <end position="104"/>
    </location>
</feature>
<gene>
    <name evidence="7" type="ORF">BZA70DRAFT_285207</name>
</gene>
<evidence type="ECO:0000256" key="3">
    <source>
        <dbReference type="ARBA" id="ARBA00022833"/>
    </source>
</evidence>
<feature type="compositionally biased region" description="Pro residues" evidence="5">
    <location>
        <begin position="12"/>
        <end position="24"/>
    </location>
</feature>
<feature type="compositionally biased region" description="Basic and acidic residues" evidence="5">
    <location>
        <begin position="210"/>
        <end position="224"/>
    </location>
</feature>
<reference evidence="7 8" key="1">
    <citation type="submission" date="2024-03" db="EMBL/GenBank/DDBJ databases">
        <title>Genome-scale model development and genomic sequencing of the oleaginous clade Lipomyces.</title>
        <authorList>
            <consortium name="Lawrence Berkeley National Laboratory"/>
            <person name="Czajka J.J."/>
            <person name="Han Y."/>
            <person name="Kim J."/>
            <person name="Mondo S.J."/>
            <person name="Hofstad B.A."/>
            <person name="Robles A."/>
            <person name="Haridas S."/>
            <person name="Riley R."/>
            <person name="LaButti K."/>
            <person name="Pangilinan J."/>
            <person name="Andreopoulos W."/>
            <person name="Lipzen A."/>
            <person name="Yan J."/>
            <person name="Wang M."/>
            <person name="Ng V."/>
            <person name="Grigoriev I.V."/>
            <person name="Spatafora J.W."/>
            <person name="Magnuson J.K."/>
            <person name="Baker S.E."/>
            <person name="Pomraning K.R."/>
        </authorList>
    </citation>
    <scope>NUCLEOTIDE SEQUENCE [LARGE SCALE GENOMIC DNA]</scope>
    <source>
        <strain evidence="7 8">Phaff 52-87</strain>
    </source>
</reference>
<keyword evidence="2 4" id="KW-0863">Zinc-finger</keyword>
<dbReference type="InterPro" id="IPR017907">
    <property type="entry name" value="Znf_RING_CS"/>
</dbReference>
<dbReference type="PROSITE" id="PS00518">
    <property type="entry name" value="ZF_RING_1"/>
    <property type="match status" value="1"/>
</dbReference>
<comment type="caution">
    <text evidence="7">The sequence shown here is derived from an EMBL/GenBank/DDBJ whole genome shotgun (WGS) entry which is preliminary data.</text>
</comment>
<dbReference type="Gene3D" id="3.30.40.10">
    <property type="entry name" value="Zinc/RING finger domain, C3HC4 (zinc finger)"/>
    <property type="match status" value="1"/>
</dbReference>
<dbReference type="Proteomes" id="UP001498771">
    <property type="component" value="Unassembled WGS sequence"/>
</dbReference>
<keyword evidence="1" id="KW-0479">Metal-binding</keyword>
<dbReference type="SUPFAM" id="SSF57850">
    <property type="entry name" value="RING/U-box"/>
    <property type="match status" value="1"/>
</dbReference>
<evidence type="ECO:0000256" key="2">
    <source>
        <dbReference type="ARBA" id="ARBA00022771"/>
    </source>
</evidence>
<dbReference type="PANTHER" id="PTHR23041:SF78">
    <property type="entry name" value="E3 UBIQUITIN-PROTEIN LIGASE RNF4"/>
    <property type="match status" value="1"/>
</dbReference>
<feature type="compositionally biased region" description="Low complexity" evidence="5">
    <location>
        <begin position="122"/>
        <end position="132"/>
    </location>
</feature>
<dbReference type="Pfam" id="PF13920">
    <property type="entry name" value="zf-C3HC4_3"/>
    <property type="match status" value="1"/>
</dbReference>
<feature type="domain" description="RING-type" evidence="6">
    <location>
        <begin position="236"/>
        <end position="281"/>
    </location>
</feature>
<feature type="region of interest" description="Disordered" evidence="5">
    <location>
        <begin position="1"/>
        <end position="224"/>
    </location>
</feature>
<keyword evidence="3" id="KW-0862">Zinc</keyword>
<evidence type="ECO:0000256" key="1">
    <source>
        <dbReference type="ARBA" id="ARBA00022723"/>
    </source>
</evidence>
<dbReference type="GeneID" id="90039203"/>
<dbReference type="PROSITE" id="PS50089">
    <property type="entry name" value="ZF_RING_2"/>
    <property type="match status" value="1"/>
</dbReference>
<protein>
    <recommendedName>
        <fullName evidence="6">RING-type domain-containing protein</fullName>
    </recommendedName>
</protein>
<dbReference type="SMART" id="SM00184">
    <property type="entry name" value="RING"/>
    <property type="match status" value="1"/>
</dbReference>
<dbReference type="EMBL" id="JBBJBU010000015">
    <property type="protein sequence ID" value="KAK7202863.1"/>
    <property type="molecule type" value="Genomic_DNA"/>
</dbReference>
<proteinExistence type="predicted"/>
<feature type="compositionally biased region" description="Low complexity" evidence="5">
    <location>
        <begin position="30"/>
        <end position="40"/>
    </location>
</feature>
<dbReference type="InterPro" id="IPR001841">
    <property type="entry name" value="Znf_RING"/>
</dbReference>
<feature type="compositionally biased region" description="Acidic residues" evidence="5">
    <location>
        <begin position="176"/>
        <end position="209"/>
    </location>
</feature>